<dbReference type="RefSeq" id="WP_284826358.1">
    <property type="nucleotide sequence ID" value="NZ_JASOOY020000031.1"/>
</dbReference>
<evidence type="ECO:0000256" key="1">
    <source>
        <dbReference type="SAM" id="Phobius"/>
    </source>
</evidence>
<keyword evidence="1" id="KW-0472">Membrane</keyword>
<evidence type="ECO:0000313" key="2">
    <source>
        <dbReference type="EMBL" id="MEO3717692.1"/>
    </source>
</evidence>
<feature type="transmembrane region" description="Helical" evidence="1">
    <location>
        <begin position="416"/>
        <end position="434"/>
    </location>
</feature>
<reference evidence="2" key="1">
    <citation type="submission" date="2023-05" db="EMBL/GenBank/DDBJ databases">
        <authorList>
            <person name="Du J."/>
        </authorList>
    </citation>
    <scope>NUCLEOTIDE SEQUENCE</scope>
    <source>
        <strain evidence="2">UMB1064</strain>
    </source>
</reference>
<keyword evidence="1" id="KW-1133">Transmembrane helix</keyword>
<comment type="caution">
    <text evidence="2">The sequence shown here is derived from an EMBL/GenBank/DDBJ whole genome shotgun (WGS) entry which is preliminary data.</text>
</comment>
<evidence type="ECO:0000313" key="3">
    <source>
        <dbReference type="Proteomes" id="UP001223646"/>
    </source>
</evidence>
<feature type="transmembrane region" description="Helical" evidence="1">
    <location>
        <begin position="362"/>
        <end position="379"/>
    </location>
</feature>
<proteinExistence type="predicted"/>
<protein>
    <submittedName>
        <fullName evidence="2">Uncharacterized protein</fullName>
    </submittedName>
</protein>
<sequence length="444" mass="49941">MSLNPAVRDNLAGNLFSTGAVPTGAKLAQLIADIPMGGDASSSDFWEARVRLIRDLLFFGEQSQRALDIIDELHTEDFVDAVRKKFGVSFRLVLKRVQRPQYFFTDVQMKAVKEGFLKPYAKGSGKAITEHGLEEFFDRILVPTSNRMELREYVDVEDSQEIETGPTNNAEKRVWAAFDEASSANTDIRSIADVIASGFREQSEGAIDGNPIDSDMLKSATKSIGASFRTGSPEAETRTGLIRRLQAVDNPADLVTRHTFGLLNDESSLDPTRLRKELQIAEGAYCSSFDSTIENRVLQNVNRTDALEKSPLERRSWGQQAQENEKDLITRRLMVLLVPLTAISFIWSLINDLKYYPNDYALVHNFGSALTLSLFLVILHKLIRARTAKRWIGVFAFVYVFFAAIIGEIFFTYFDWEMSLIVIMVGITLVYLFAKGKEYKNGVL</sequence>
<gene>
    <name evidence="2" type="ORF">QP460_008825</name>
</gene>
<reference evidence="2" key="2">
    <citation type="submission" date="2024-05" db="EMBL/GenBank/DDBJ databases">
        <authorList>
            <person name="Wolfe A."/>
        </authorList>
    </citation>
    <scope>NUCLEOTIDE SEQUENCE</scope>
    <source>
        <strain evidence="2">UMB1064</strain>
    </source>
</reference>
<dbReference type="AlphaFoldDB" id="A0AAW9SKL6"/>
<dbReference type="Proteomes" id="UP001223646">
    <property type="component" value="Unassembled WGS sequence"/>
</dbReference>
<dbReference type="EMBL" id="JASOOY020000031">
    <property type="protein sequence ID" value="MEO3717692.1"/>
    <property type="molecule type" value="Genomic_DNA"/>
</dbReference>
<accession>A0AAW9SKL6</accession>
<keyword evidence="1" id="KW-0812">Transmembrane</keyword>
<name>A0AAW9SKL6_CORAY</name>
<feature type="transmembrane region" description="Helical" evidence="1">
    <location>
        <begin position="333"/>
        <end position="350"/>
    </location>
</feature>
<feature type="transmembrane region" description="Helical" evidence="1">
    <location>
        <begin position="391"/>
        <end position="410"/>
    </location>
</feature>
<organism evidence="2 3">
    <name type="scientific">Corynebacterium amycolatum</name>
    <dbReference type="NCBI Taxonomy" id="43765"/>
    <lineage>
        <taxon>Bacteria</taxon>
        <taxon>Bacillati</taxon>
        <taxon>Actinomycetota</taxon>
        <taxon>Actinomycetes</taxon>
        <taxon>Mycobacteriales</taxon>
        <taxon>Corynebacteriaceae</taxon>
        <taxon>Corynebacterium</taxon>
    </lineage>
</organism>